<protein>
    <submittedName>
        <fullName evidence="2">Uncharacterized protein</fullName>
    </submittedName>
</protein>
<dbReference type="AlphaFoldDB" id="A0A3S5CNH0"/>
<accession>A0A3S5CNH0</accession>
<dbReference type="OrthoDB" id="6275030at2759"/>
<reference evidence="2" key="1">
    <citation type="submission" date="2018-11" db="EMBL/GenBank/DDBJ databases">
        <authorList>
            <consortium name="Pathogen Informatics"/>
        </authorList>
    </citation>
    <scope>NUCLEOTIDE SEQUENCE</scope>
</reference>
<feature type="region of interest" description="Disordered" evidence="1">
    <location>
        <begin position="175"/>
        <end position="222"/>
    </location>
</feature>
<keyword evidence="3" id="KW-1185">Reference proteome</keyword>
<feature type="region of interest" description="Disordered" evidence="1">
    <location>
        <begin position="1"/>
        <end position="25"/>
    </location>
</feature>
<comment type="caution">
    <text evidence="2">The sequence shown here is derived from an EMBL/GenBank/DDBJ whole genome shotgun (WGS) entry which is preliminary data.</text>
</comment>
<sequence length="324" mass="33976">MTRLTDDACKTSGKVPRPRSDFGNDRAYTGLRTRSVPLSLFTNVTKCSEPDDLHECRYLKQFLTHPSSSLDETAIANTFTCSQLDDTLAPIAAGGSARICPGSSFTGTGIALSSNEISSPTDPGVLRSGLSLIDLAVKAGRGDLVNIFITLGHASNASSDVGASGGSTGAAAVTFSDKSSSSSNCGGGGVEAPLARPDSRIEPPTPVGSGSLPLKQGLPQVSVRSDPGAALETRRGKRMPCQASPLVAGELRRRLLNEGISVENQRGPIGRAGFRCAHLAEWGTFALPEAVNQLAPPVKRLLLNELIDTQAQKGEYFDYCPSLY</sequence>
<dbReference type="EMBL" id="CAAALY010249610">
    <property type="protein sequence ID" value="VEL35342.1"/>
    <property type="molecule type" value="Genomic_DNA"/>
</dbReference>
<feature type="compositionally biased region" description="Low complexity" evidence="1">
    <location>
        <begin position="175"/>
        <end position="184"/>
    </location>
</feature>
<organism evidence="2 3">
    <name type="scientific">Protopolystoma xenopodis</name>
    <dbReference type="NCBI Taxonomy" id="117903"/>
    <lineage>
        <taxon>Eukaryota</taxon>
        <taxon>Metazoa</taxon>
        <taxon>Spiralia</taxon>
        <taxon>Lophotrochozoa</taxon>
        <taxon>Platyhelminthes</taxon>
        <taxon>Monogenea</taxon>
        <taxon>Polyopisthocotylea</taxon>
        <taxon>Polystomatidea</taxon>
        <taxon>Polystomatidae</taxon>
        <taxon>Protopolystoma</taxon>
    </lineage>
</organism>
<name>A0A3S5CNH0_9PLAT</name>
<proteinExistence type="predicted"/>
<dbReference type="Proteomes" id="UP000784294">
    <property type="component" value="Unassembled WGS sequence"/>
</dbReference>
<evidence type="ECO:0000256" key="1">
    <source>
        <dbReference type="SAM" id="MobiDB-lite"/>
    </source>
</evidence>
<evidence type="ECO:0000313" key="3">
    <source>
        <dbReference type="Proteomes" id="UP000784294"/>
    </source>
</evidence>
<evidence type="ECO:0000313" key="2">
    <source>
        <dbReference type="EMBL" id="VEL35342.1"/>
    </source>
</evidence>
<gene>
    <name evidence="2" type="ORF">PXEA_LOCUS28782</name>
</gene>